<dbReference type="InterPro" id="IPR020147">
    <property type="entry name" value="Phage_T7-like_1.2"/>
</dbReference>
<accession>A0AAE7VKE2</accession>
<dbReference type="EMBL" id="MZ220766">
    <property type="protein sequence ID" value="QXV72976.1"/>
    <property type="molecule type" value="Genomic_DNA"/>
</dbReference>
<dbReference type="Pfam" id="PF10922">
    <property type="entry name" value="T7-like_gp12"/>
    <property type="match status" value="1"/>
</dbReference>
<proteinExistence type="predicted"/>
<dbReference type="Proteomes" id="UP000827528">
    <property type="component" value="Segment"/>
</dbReference>
<organism evidence="1 2">
    <name type="scientific">Edwardsiella phage PVN09</name>
    <dbReference type="NCBI Taxonomy" id="2859518"/>
    <lineage>
        <taxon>Viruses</taxon>
        <taxon>Duplodnaviria</taxon>
        <taxon>Heunggongvirae</taxon>
        <taxon>Uroviricota</taxon>
        <taxon>Caudoviricetes</taxon>
        <taxon>Autographivirales</taxon>
        <taxon>Autotranscriptaviridae</taxon>
        <taxon>Studiervirinae</taxon>
        <taxon>Teseptimavirus</taxon>
        <taxon>Teseptimavirus PVN09</taxon>
    </lineage>
</organism>
<keyword evidence="2" id="KW-1185">Reference proteome</keyword>
<name>A0AAE7VKE2_9CAUD</name>
<protein>
    <submittedName>
        <fullName evidence="1">dGTP triphosphohydrolase inhibitor</fullName>
    </submittedName>
</protein>
<evidence type="ECO:0000313" key="1">
    <source>
        <dbReference type="EMBL" id="QXV72976.1"/>
    </source>
</evidence>
<reference evidence="1 2" key="1">
    <citation type="submission" date="2021-05" db="EMBL/GenBank/DDBJ databases">
        <authorList>
            <person name="Nguyen T.T."/>
            <person name="Tu V.Q."/>
            <person name="Tran X.T."/>
            <person name="To N.H."/>
            <person name="My D.T."/>
            <person name="Dang O.T."/>
            <person name="Nga N.P."/>
        </authorList>
    </citation>
    <scope>NUCLEOTIDE SEQUENCE [LARGE SCALE GENOMIC DNA]</scope>
</reference>
<evidence type="ECO:0000313" key="2">
    <source>
        <dbReference type="Proteomes" id="UP000827528"/>
    </source>
</evidence>
<sequence length="48" mass="5368">MGRLYSGNLAAYKDAIERLKEDYDANVVVETYRYGGPRTDGVAPQDTQ</sequence>